<evidence type="ECO:0000256" key="1">
    <source>
        <dbReference type="ARBA" id="ARBA00004123"/>
    </source>
</evidence>
<keyword evidence="8 10" id="KW-0927">Auxin signaling pathway</keyword>
<sequence>MELQLCLSLSTYDLSKGRSHLNKNGLESKDIVSFQQRRDEGCLNKKRNFREAFDRIKDESQAKAFPLLVWSGQPNEEDDDVEEKKIISCKFKKNEAAEDHVVGWPPIKSWRKKLFHQHQGDRVVNINRIRREENVVSKSMYVKVKMEGVPITRKINLKLYNSYQALSKSLISMFAKCMVF</sequence>
<feature type="domain" description="PB1" evidence="11">
    <location>
        <begin position="139"/>
        <end position="180"/>
    </location>
</feature>
<evidence type="ECO:0000313" key="12">
    <source>
        <dbReference type="EMBL" id="KAJ8751901.1"/>
    </source>
</evidence>
<keyword evidence="13" id="KW-1185">Reference proteome</keyword>
<protein>
    <recommendedName>
        <fullName evidence="10">Auxin-responsive protein</fullName>
    </recommendedName>
</protein>
<evidence type="ECO:0000256" key="2">
    <source>
        <dbReference type="ARBA" id="ARBA00006728"/>
    </source>
</evidence>
<evidence type="ECO:0000256" key="7">
    <source>
        <dbReference type="ARBA" id="ARBA00023242"/>
    </source>
</evidence>
<dbReference type="GO" id="GO:0006355">
    <property type="term" value="P:regulation of DNA-templated transcription"/>
    <property type="evidence" value="ECO:0007669"/>
    <property type="project" value="InterPro"/>
</dbReference>
<evidence type="ECO:0000256" key="9">
    <source>
        <dbReference type="ARBA" id="ARBA00025283"/>
    </source>
</evidence>
<dbReference type="InterPro" id="IPR033389">
    <property type="entry name" value="AUX/IAA_dom"/>
</dbReference>
<evidence type="ECO:0000256" key="4">
    <source>
        <dbReference type="ARBA" id="ARBA00022491"/>
    </source>
</evidence>
<keyword evidence="5 10" id="KW-0805">Transcription regulation</keyword>
<name>A0AAV8SI10_9ROSI</name>
<comment type="function">
    <text evidence="9">Aux/IAA proteins are short-lived transcriptional factors that function as repressors of early auxin response genes at low auxin concentrations. Repression is thought to result from the interaction with auxin response factors (ARFs), proteins that bind to the auxin-responsive promoter element (AuxRE). Formation of heterodimers with ARF proteins may alter their ability to modulate early auxin response genes expression.</text>
</comment>
<evidence type="ECO:0000256" key="3">
    <source>
        <dbReference type="ARBA" id="ARBA00011726"/>
    </source>
</evidence>
<comment type="subcellular location">
    <subcellularLocation>
        <location evidence="1 10">Nucleus</location>
    </subcellularLocation>
</comment>
<dbReference type="Gene3D" id="3.10.20.90">
    <property type="entry name" value="Phosphatidylinositol 3-kinase Catalytic Subunit, Chain A, domain 1"/>
    <property type="match status" value="1"/>
</dbReference>
<comment type="similarity">
    <text evidence="2 10">Belongs to the Aux/IAA family.</text>
</comment>
<keyword evidence="6 10" id="KW-0804">Transcription</keyword>
<dbReference type="InterPro" id="IPR053793">
    <property type="entry name" value="PB1-like"/>
</dbReference>
<dbReference type="AlphaFoldDB" id="A0AAV8SI10"/>
<dbReference type="PROSITE" id="PS51745">
    <property type="entry name" value="PB1"/>
    <property type="match status" value="1"/>
</dbReference>
<dbReference type="GO" id="GO:0009734">
    <property type="term" value="P:auxin-activated signaling pathway"/>
    <property type="evidence" value="ECO:0007669"/>
    <property type="project" value="UniProtKB-UniRule"/>
</dbReference>
<evidence type="ECO:0000256" key="10">
    <source>
        <dbReference type="RuleBase" id="RU004549"/>
    </source>
</evidence>
<dbReference type="Proteomes" id="UP001159364">
    <property type="component" value="Linkage Group LG11"/>
</dbReference>
<comment type="caution">
    <text evidence="12">The sequence shown here is derived from an EMBL/GenBank/DDBJ whole genome shotgun (WGS) entry which is preliminary data.</text>
</comment>
<dbReference type="GO" id="GO:0005634">
    <property type="term" value="C:nucleus"/>
    <property type="evidence" value="ECO:0007669"/>
    <property type="project" value="UniProtKB-SubCell"/>
</dbReference>
<dbReference type="InterPro" id="IPR003311">
    <property type="entry name" value="AUX_IAA"/>
</dbReference>
<evidence type="ECO:0000256" key="5">
    <source>
        <dbReference type="ARBA" id="ARBA00023015"/>
    </source>
</evidence>
<evidence type="ECO:0000256" key="8">
    <source>
        <dbReference type="ARBA" id="ARBA00023294"/>
    </source>
</evidence>
<gene>
    <name evidence="12" type="ORF">K2173_026115</name>
</gene>
<organism evidence="12 13">
    <name type="scientific">Erythroxylum novogranatense</name>
    <dbReference type="NCBI Taxonomy" id="1862640"/>
    <lineage>
        <taxon>Eukaryota</taxon>
        <taxon>Viridiplantae</taxon>
        <taxon>Streptophyta</taxon>
        <taxon>Embryophyta</taxon>
        <taxon>Tracheophyta</taxon>
        <taxon>Spermatophyta</taxon>
        <taxon>Magnoliopsida</taxon>
        <taxon>eudicotyledons</taxon>
        <taxon>Gunneridae</taxon>
        <taxon>Pentapetalae</taxon>
        <taxon>rosids</taxon>
        <taxon>fabids</taxon>
        <taxon>Malpighiales</taxon>
        <taxon>Erythroxylaceae</taxon>
        <taxon>Erythroxylum</taxon>
    </lineage>
</organism>
<dbReference type="EMBL" id="JAIWQS010000011">
    <property type="protein sequence ID" value="KAJ8751901.1"/>
    <property type="molecule type" value="Genomic_DNA"/>
</dbReference>
<evidence type="ECO:0000313" key="13">
    <source>
        <dbReference type="Proteomes" id="UP001159364"/>
    </source>
</evidence>
<evidence type="ECO:0000256" key="6">
    <source>
        <dbReference type="ARBA" id="ARBA00023163"/>
    </source>
</evidence>
<accession>A0AAV8SI10</accession>
<dbReference type="Pfam" id="PF02309">
    <property type="entry name" value="AUX_IAA"/>
    <property type="match status" value="1"/>
</dbReference>
<dbReference type="PANTHER" id="PTHR31734">
    <property type="entry name" value="AUXIN-RESPONSIVE PROTEIN IAA17"/>
    <property type="match status" value="1"/>
</dbReference>
<evidence type="ECO:0000259" key="11">
    <source>
        <dbReference type="PROSITE" id="PS51745"/>
    </source>
</evidence>
<reference evidence="12 13" key="1">
    <citation type="submission" date="2021-09" db="EMBL/GenBank/DDBJ databases">
        <title>Genomic insights and catalytic innovation underlie evolution of tropane alkaloids biosynthesis.</title>
        <authorList>
            <person name="Wang Y.-J."/>
            <person name="Tian T."/>
            <person name="Huang J.-P."/>
            <person name="Huang S.-X."/>
        </authorList>
    </citation>
    <scope>NUCLEOTIDE SEQUENCE [LARGE SCALE GENOMIC DNA]</scope>
    <source>
        <strain evidence="12">KIB-2018</strain>
        <tissue evidence="12">Leaf</tissue>
    </source>
</reference>
<comment type="subunit">
    <text evidence="3 10">Homodimers and heterodimers.</text>
</comment>
<proteinExistence type="inferred from homology"/>
<keyword evidence="7 10" id="KW-0539">Nucleus</keyword>
<keyword evidence="4 10" id="KW-0678">Repressor</keyword>
<dbReference type="PANTHER" id="PTHR31734:SF44">
    <property type="entry name" value="AUXIN-RESPONSIVE PROTEIN"/>
    <property type="match status" value="1"/>
</dbReference>